<protein>
    <submittedName>
        <fullName evidence="1">Uncharacterized protein</fullName>
    </submittedName>
</protein>
<keyword evidence="2" id="KW-1185">Reference proteome</keyword>
<dbReference type="OrthoDB" id="2741110at2759"/>
<dbReference type="Proteomes" id="UP000703269">
    <property type="component" value="Unassembled WGS sequence"/>
</dbReference>
<comment type="caution">
    <text evidence="1">The sequence shown here is derived from an EMBL/GenBank/DDBJ whole genome shotgun (WGS) entry which is preliminary data.</text>
</comment>
<gene>
    <name evidence="1" type="ORF">PsYK624_112640</name>
</gene>
<accession>A0A9P3GIX1</accession>
<name>A0A9P3GIX1_9APHY</name>
<evidence type="ECO:0000313" key="1">
    <source>
        <dbReference type="EMBL" id="GJE95084.1"/>
    </source>
</evidence>
<dbReference type="AlphaFoldDB" id="A0A9P3GIX1"/>
<proteinExistence type="predicted"/>
<sequence length="390" mass="42005">MQCLAQELVDRIIDLVADAPPRRPPPQRALASCTLVARAWLPRASTHLFARLAVRPERADAFAAALASSRRLVENVAELSLTAGPAAGTAAVAALLALRPPRLRRIEYQDHLLLSAARADDARPCTRELGPARHKLAHLTLRALDACALSELLASFDDIGSLALDPQHRYPFYRARAESPWPLPCHLRVHTLVLADVAAASALGYVRVLRTHLRPRALTRVVFEGFAADRDAPAVDAALRALGGAAEELALAFYDKDIALGPEQAASRHYALAALSACHALHTLTLTFTDVRQQLPWALATTLPHVPPALTHLALVLPSPADLRRLAHAPCLAHLDAALARCARIAALEVRVAGAAMWAPSERALFDEMREALPRGLSGRVAALTRVVLV</sequence>
<organism evidence="1 2">
    <name type="scientific">Phanerochaete sordida</name>
    <dbReference type="NCBI Taxonomy" id="48140"/>
    <lineage>
        <taxon>Eukaryota</taxon>
        <taxon>Fungi</taxon>
        <taxon>Dikarya</taxon>
        <taxon>Basidiomycota</taxon>
        <taxon>Agaricomycotina</taxon>
        <taxon>Agaricomycetes</taxon>
        <taxon>Polyporales</taxon>
        <taxon>Phanerochaetaceae</taxon>
        <taxon>Phanerochaete</taxon>
    </lineage>
</organism>
<reference evidence="1 2" key="1">
    <citation type="submission" date="2021-08" db="EMBL/GenBank/DDBJ databases">
        <title>Draft Genome Sequence of Phanerochaete sordida strain YK-624.</title>
        <authorList>
            <person name="Mori T."/>
            <person name="Dohra H."/>
            <person name="Suzuki T."/>
            <person name="Kawagishi H."/>
            <person name="Hirai H."/>
        </authorList>
    </citation>
    <scope>NUCLEOTIDE SEQUENCE [LARGE SCALE GENOMIC DNA]</scope>
    <source>
        <strain evidence="1 2">YK-624</strain>
    </source>
</reference>
<dbReference type="EMBL" id="BPQB01000045">
    <property type="protein sequence ID" value="GJE95084.1"/>
    <property type="molecule type" value="Genomic_DNA"/>
</dbReference>
<evidence type="ECO:0000313" key="2">
    <source>
        <dbReference type="Proteomes" id="UP000703269"/>
    </source>
</evidence>